<protein>
    <submittedName>
        <fullName evidence="3">Uncharacterized mitochondrial protein AtMg01250-like</fullName>
    </submittedName>
</protein>
<dbReference type="InterPro" id="IPR043502">
    <property type="entry name" value="DNA/RNA_pol_sf"/>
</dbReference>
<dbReference type="Pfam" id="PF00078">
    <property type="entry name" value="RVT_1"/>
    <property type="match status" value="1"/>
</dbReference>
<dbReference type="AlphaFoldDB" id="A0A6P6SP81"/>
<dbReference type="GeneID" id="113693335"/>
<accession>A0A6P6SP81</accession>
<dbReference type="OrthoDB" id="1932527at2759"/>
<evidence type="ECO:0000259" key="1">
    <source>
        <dbReference type="PROSITE" id="PS50878"/>
    </source>
</evidence>
<dbReference type="InterPro" id="IPR052343">
    <property type="entry name" value="Retrotransposon-Effector_Assoc"/>
</dbReference>
<dbReference type="PANTHER" id="PTHR46890:SF48">
    <property type="entry name" value="RNA-DIRECTED DNA POLYMERASE"/>
    <property type="match status" value="1"/>
</dbReference>
<dbReference type="Proteomes" id="UP001652660">
    <property type="component" value="Chromosome 6c"/>
</dbReference>
<dbReference type="PROSITE" id="PS50878">
    <property type="entry name" value="RT_POL"/>
    <property type="match status" value="1"/>
</dbReference>
<proteinExistence type="predicted"/>
<keyword evidence="2" id="KW-1185">Reference proteome</keyword>
<dbReference type="PANTHER" id="PTHR46890">
    <property type="entry name" value="NON-LTR RETROLELEMENT REVERSE TRANSCRIPTASE-LIKE PROTEIN-RELATED"/>
    <property type="match status" value="1"/>
</dbReference>
<dbReference type="InterPro" id="IPR000477">
    <property type="entry name" value="RT_dom"/>
</dbReference>
<evidence type="ECO:0000313" key="2">
    <source>
        <dbReference type="Proteomes" id="UP001652660"/>
    </source>
</evidence>
<feature type="domain" description="Reverse transcriptase" evidence="1">
    <location>
        <begin position="1"/>
        <end position="135"/>
    </location>
</feature>
<organism evidence="2 3">
    <name type="scientific">Coffea arabica</name>
    <name type="common">Arabian coffee</name>
    <dbReference type="NCBI Taxonomy" id="13443"/>
    <lineage>
        <taxon>Eukaryota</taxon>
        <taxon>Viridiplantae</taxon>
        <taxon>Streptophyta</taxon>
        <taxon>Embryophyta</taxon>
        <taxon>Tracheophyta</taxon>
        <taxon>Spermatophyta</taxon>
        <taxon>Magnoliopsida</taxon>
        <taxon>eudicotyledons</taxon>
        <taxon>Gunneridae</taxon>
        <taxon>Pentapetalae</taxon>
        <taxon>asterids</taxon>
        <taxon>lamiids</taxon>
        <taxon>Gentianales</taxon>
        <taxon>Rubiaceae</taxon>
        <taxon>Ixoroideae</taxon>
        <taxon>Gardenieae complex</taxon>
        <taxon>Bertiereae - Coffeeae clade</taxon>
        <taxon>Coffeeae</taxon>
        <taxon>Coffea</taxon>
    </lineage>
</organism>
<reference evidence="2" key="1">
    <citation type="journal article" date="2025" name="Foods">
        <title>Unveiling the Microbial Signatures of Arabica Coffee Cherries: Insights into Ripeness Specific Diversity, Functional Traits, and Implications for Quality and Safety.</title>
        <authorList>
            <consortium name="RefSeq"/>
            <person name="Tenea G.N."/>
            <person name="Cifuentes V."/>
            <person name="Reyes P."/>
            <person name="Cevallos-Vallejos M."/>
        </authorList>
    </citation>
    <scope>NUCLEOTIDE SEQUENCE [LARGE SCALE GENOMIC DNA]</scope>
</reference>
<sequence>MSKAYDRVEWGYLEAIMEKMGFCSTWINWIMECVSTVSFSFNINGEPKGYVIPSRGIRQGDPLSPYLFLLISEGFLNLLAQAERNKRLTGMKISRHGPSITHLFFADDSLIFCKADKTQAEAVMGILKTYGRGSG</sequence>
<dbReference type="RefSeq" id="XP_027067692.1">
    <property type="nucleotide sequence ID" value="XM_027211891.1"/>
</dbReference>
<gene>
    <name evidence="3" type="primary">LOC113693335</name>
</gene>
<evidence type="ECO:0000313" key="3">
    <source>
        <dbReference type="RefSeq" id="XP_027067692.1"/>
    </source>
</evidence>
<reference evidence="3" key="2">
    <citation type="submission" date="2025-08" db="UniProtKB">
        <authorList>
            <consortium name="RefSeq"/>
        </authorList>
    </citation>
    <scope>IDENTIFICATION</scope>
    <source>
        <tissue evidence="3">Leaves</tissue>
    </source>
</reference>
<dbReference type="SUPFAM" id="SSF56672">
    <property type="entry name" value="DNA/RNA polymerases"/>
    <property type="match status" value="1"/>
</dbReference>
<name>A0A6P6SP81_COFAR</name>